<dbReference type="Pfam" id="PF01551">
    <property type="entry name" value="Peptidase_M23"/>
    <property type="match status" value="1"/>
</dbReference>
<dbReference type="InterPro" id="IPR016047">
    <property type="entry name" value="M23ase_b-sheet_dom"/>
</dbReference>
<reference evidence="4" key="1">
    <citation type="submission" date="2016-08" db="EMBL/GenBank/DDBJ databases">
        <authorList>
            <person name="Varghese N."/>
            <person name="Submissions Spin"/>
        </authorList>
    </citation>
    <scope>NUCLEOTIDE SEQUENCE [LARGE SCALE GENOMIC DNA]</scope>
    <source>
        <strain evidence="4">R-52791</strain>
    </source>
</reference>
<dbReference type="EMBL" id="FMBL01000001">
    <property type="protein sequence ID" value="SCC78757.1"/>
    <property type="molecule type" value="Genomic_DNA"/>
</dbReference>
<feature type="transmembrane region" description="Helical" evidence="1">
    <location>
        <begin position="20"/>
        <end position="40"/>
    </location>
</feature>
<dbReference type="InterPro" id="IPR011055">
    <property type="entry name" value="Dup_hybrid_motif"/>
</dbReference>
<evidence type="ECO:0000256" key="1">
    <source>
        <dbReference type="SAM" id="Phobius"/>
    </source>
</evidence>
<protein>
    <submittedName>
        <fullName evidence="3">Peptidase family M23</fullName>
    </submittedName>
</protein>
<dbReference type="STRING" id="1505727.GA0061077_0409"/>
<dbReference type="Proteomes" id="UP000242610">
    <property type="component" value="Unassembled WGS sequence"/>
</dbReference>
<evidence type="ECO:0000259" key="2">
    <source>
        <dbReference type="Pfam" id="PF01551"/>
    </source>
</evidence>
<evidence type="ECO:0000313" key="4">
    <source>
        <dbReference type="Proteomes" id="UP000242610"/>
    </source>
</evidence>
<keyword evidence="1" id="KW-0812">Transmembrane</keyword>
<dbReference type="SUPFAM" id="SSF51261">
    <property type="entry name" value="Duplicated hybrid motif"/>
    <property type="match status" value="1"/>
</dbReference>
<keyword evidence="4" id="KW-1185">Reference proteome</keyword>
<dbReference type="CDD" id="cd12797">
    <property type="entry name" value="M23_peptidase"/>
    <property type="match status" value="1"/>
</dbReference>
<accession>A0A1C4H1G4</accession>
<proteinExistence type="predicted"/>
<keyword evidence="1" id="KW-1133">Transmembrane helix</keyword>
<evidence type="ECO:0000313" key="3">
    <source>
        <dbReference type="EMBL" id="SCC78757.1"/>
    </source>
</evidence>
<keyword evidence="1" id="KW-0472">Membrane</keyword>
<dbReference type="AlphaFoldDB" id="A0A1C4H1G4"/>
<gene>
    <name evidence="3" type="ORF">GA0061077_0409</name>
</gene>
<organism evidence="3 4">
    <name type="scientific">Bifidobacterium commune</name>
    <dbReference type="NCBI Taxonomy" id="1505727"/>
    <lineage>
        <taxon>Bacteria</taxon>
        <taxon>Bacillati</taxon>
        <taxon>Actinomycetota</taxon>
        <taxon>Actinomycetes</taxon>
        <taxon>Bifidobacteriales</taxon>
        <taxon>Bifidobacteriaceae</taxon>
        <taxon>Bifidobacterium</taxon>
    </lineage>
</organism>
<sequence length="233" mass="25513">MRRLRHKMYYQNVQRCEQRLQYAFRGIITMLMFISVSALVCSCLITPASAVGISGDLYTDESQEDSTTGIPYETHPIAVIKPMDSVDPPLHDDKGCKASMGWPVLPHVVTNRFKAPKQIWAPGHRGVDVAAMEDTPLLAPADGFISFVGIVAGKSVVSIRHNSLTLTLEPAQTLLPIGTPVKKGLPIGVAKGLSDHCMGLCVHWGVRKGRTEYRDPQMLASKRKIVLKQPDGA</sequence>
<name>A0A1C4H1G4_9BIFI</name>
<dbReference type="Gene3D" id="2.70.70.10">
    <property type="entry name" value="Glucose Permease (Domain IIA)"/>
    <property type="match status" value="1"/>
</dbReference>
<feature type="domain" description="M23ase beta-sheet core" evidence="2">
    <location>
        <begin position="123"/>
        <end position="211"/>
    </location>
</feature>